<gene>
    <name evidence="1" type="ORF">DFR29_102259</name>
</gene>
<dbReference type="EMBL" id="SNZH01000002">
    <property type="protein sequence ID" value="TDR47599.1"/>
    <property type="molecule type" value="Genomic_DNA"/>
</dbReference>
<protein>
    <submittedName>
        <fullName evidence="1">Uncharacterized protein (TIGR02001 family)</fullName>
    </submittedName>
</protein>
<sequence>MPGPGVRLIALLFAAVPSLVLAQGWGGALGYGSDNVYRGVSLSSGEPAWLADLHYSVDGRWTAGIGASREKPRFQDAGVQYTVYLDRRWQLDEDWSAKLGLMHYESPSNIWRDELNYNELTAAVGWRGRWRLSLALSPDTPGIFTYRGAATGFAAAAELSYNQPIRGRLAAHFGLGLARVHKADLNYSYGSAGLSYGIGDVHIYSSLLLATRGALRYNTGSSERNRWVTTLVWNF</sequence>
<name>A0A4R6Z7N1_9GAMM</name>
<keyword evidence="2" id="KW-1185">Reference proteome</keyword>
<dbReference type="Proteomes" id="UP000295293">
    <property type="component" value="Unassembled WGS sequence"/>
</dbReference>
<organism evidence="1 2">
    <name type="scientific">Tahibacter aquaticus</name>
    <dbReference type="NCBI Taxonomy" id="520092"/>
    <lineage>
        <taxon>Bacteria</taxon>
        <taxon>Pseudomonadati</taxon>
        <taxon>Pseudomonadota</taxon>
        <taxon>Gammaproteobacteria</taxon>
        <taxon>Lysobacterales</taxon>
        <taxon>Rhodanobacteraceae</taxon>
        <taxon>Tahibacter</taxon>
    </lineage>
</organism>
<reference evidence="1 2" key="1">
    <citation type="submission" date="2019-03" db="EMBL/GenBank/DDBJ databases">
        <title>Genomic Encyclopedia of Type Strains, Phase IV (KMG-IV): sequencing the most valuable type-strain genomes for metagenomic binning, comparative biology and taxonomic classification.</title>
        <authorList>
            <person name="Goeker M."/>
        </authorList>
    </citation>
    <scope>NUCLEOTIDE SEQUENCE [LARGE SCALE GENOMIC DNA]</scope>
    <source>
        <strain evidence="1 2">DSM 21667</strain>
    </source>
</reference>
<proteinExistence type="predicted"/>
<evidence type="ECO:0000313" key="1">
    <source>
        <dbReference type="EMBL" id="TDR47599.1"/>
    </source>
</evidence>
<evidence type="ECO:0000313" key="2">
    <source>
        <dbReference type="Proteomes" id="UP000295293"/>
    </source>
</evidence>
<comment type="caution">
    <text evidence="1">The sequence shown here is derived from an EMBL/GenBank/DDBJ whole genome shotgun (WGS) entry which is preliminary data.</text>
</comment>
<accession>A0A4R6Z7N1</accession>
<dbReference type="AlphaFoldDB" id="A0A4R6Z7N1"/>